<dbReference type="KEGG" id="aey:CDG81_21550"/>
<evidence type="ECO:0000313" key="2">
    <source>
        <dbReference type="EMBL" id="ASU80426.1"/>
    </source>
</evidence>
<feature type="domain" description="Shedu protein SduA C-terminal" evidence="1">
    <location>
        <begin position="213"/>
        <end position="391"/>
    </location>
</feature>
<proteinExistence type="predicted"/>
<organism evidence="2 3">
    <name type="scientific">Actinopolyspora erythraea</name>
    <dbReference type="NCBI Taxonomy" id="414996"/>
    <lineage>
        <taxon>Bacteria</taxon>
        <taxon>Bacillati</taxon>
        <taxon>Actinomycetota</taxon>
        <taxon>Actinomycetes</taxon>
        <taxon>Actinopolysporales</taxon>
        <taxon>Actinopolysporaceae</taxon>
        <taxon>Actinopolyspora</taxon>
    </lineage>
</organism>
<dbReference type="Pfam" id="PF14082">
    <property type="entry name" value="SduA_C"/>
    <property type="match status" value="1"/>
</dbReference>
<gene>
    <name evidence="2" type="ORF">CDG81_21550</name>
</gene>
<dbReference type="OrthoDB" id="3672974at2"/>
<sequence>MHFVSFGESPEANEVTFAEGRLTTRTYVSSSFITRFSRDEGHPSRYIYRVFDEAPTDDEDDWDWTSEVVYTTPAGRKQLQLQVARTEGAVRKLKIQKVPTNGDRTKLDTVLELNREQATRLIEMLRAVDVIPVEGGESVRVDDQLLRDIFADPSAVKNIYSQYPNHFRELIENDAEADDVIALKHRRNVVAQMRRWLEDKEEFDAAAAKSNGPERAWQELLENNPWILGVGLGGKLYTSWDKRKLEQDVTGRSVKGVGKRVDALLRTTGLIRSLTFAEIKHHRTQLLDKKENYRAGCWKPSDEVAGAVVQAQQTVHLACSSLDDYLPDTSSEGERLPSGTFLLRPRSFVIVGTLNQLTGSEGGAVLDKVRSFELFRRNLSEPEIITFDELVARAEWHVESAAQESVT</sequence>
<evidence type="ECO:0000313" key="3">
    <source>
        <dbReference type="Proteomes" id="UP000215043"/>
    </source>
</evidence>
<name>A0A223RX09_9ACTN</name>
<dbReference type="EMBL" id="CP022752">
    <property type="protein sequence ID" value="ASU80426.1"/>
    <property type="molecule type" value="Genomic_DNA"/>
</dbReference>
<protein>
    <submittedName>
        <fullName evidence="2">DUF4263 domain-containing protein</fullName>
    </submittedName>
</protein>
<dbReference type="InterPro" id="IPR025359">
    <property type="entry name" value="SduA_C"/>
</dbReference>
<reference evidence="2 3" key="1">
    <citation type="submission" date="2017-08" db="EMBL/GenBank/DDBJ databases">
        <title>The complete genome sequence of moderately halophilic actinomycete Actinopolyspora erythraea YIM 90600, the producer of novel erythromycin, novel actinopolysporins A-C and tubercidin.</title>
        <authorList>
            <person name="Yin M."/>
            <person name="Tang S."/>
        </authorList>
    </citation>
    <scope>NUCLEOTIDE SEQUENCE [LARGE SCALE GENOMIC DNA]</scope>
    <source>
        <strain evidence="2 3">YIM 90600</strain>
    </source>
</reference>
<dbReference type="AlphaFoldDB" id="A0A223RX09"/>
<evidence type="ECO:0000259" key="1">
    <source>
        <dbReference type="Pfam" id="PF14082"/>
    </source>
</evidence>
<accession>A0A223RX09</accession>
<dbReference type="Proteomes" id="UP000215043">
    <property type="component" value="Chromosome"/>
</dbReference>